<evidence type="ECO:0000313" key="1">
    <source>
        <dbReference type="EMBL" id="NME97772.1"/>
    </source>
</evidence>
<organism evidence="1 2">
    <name type="scientific">Aneurinibacillus aneurinilyticus</name>
    <name type="common">Bacillus aneurinolyticus</name>
    <dbReference type="NCBI Taxonomy" id="1391"/>
    <lineage>
        <taxon>Bacteria</taxon>
        <taxon>Bacillati</taxon>
        <taxon>Bacillota</taxon>
        <taxon>Bacilli</taxon>
        <taxon>Bacillales</taxon>
        <taxon>Paenibacillaceae</taxon>
        <taxon>Aneurinibacillus group</taxon>
        <taxon>Aneurinibacillus</taxon>
    </lineage>
</organism>
<dbReference type="Proteomes" id="UP000561326">
    <property type="component" value="Unassembled WGS sequence"/>
</dbReference>
<evidence type="ECO:0000313" key="2">
    <source>
        <dbReference type="Proteomes" id="UP000561326"/>
    </source>
</evidence>
<proteinExistence type="predicted"/>
<protein>
    <recommendedName>
        <fullName evidence="3">Transposase</fullName>
    </recommendedName>
</protein>
<dbReference type="EMBL" id="JABAGO010000007">
    <property type="protein sequence ID" value="NME97772.1"/>
    <property type="molecule type" value="Genomic_DNA"/>
</dbReference>
<gene>
    <name evidence="1" type="ORF">HF838_05790</name>
</gene>
<sequence length="72" mass="8543">MSEFKAICMVKEYFLSLHDALQKQTQAVRQVLRRLFQMIEKNGRKSHRYEKKTVLDILGAVYKHIQRLHAVA</sequence>
<dbReference type="AlphaFoldDB" id="A0A848CW70"/>
<comment type="caution">
    <text evidence="1">The sequence shown here is derived from an EMBL/GenBank/DDBJ whole genome shotgun (WGS) entry which is preliminary data.</text>
</comment>
<name>A0A848CW70_ANEAE</name>
<evidence type="ECO:0008006" key="3">
    <source>
        <dbReference type="Google" id="ProtNLM"/>
    </source>
</evidence>
<accession>A0A848CW70</accession>
<reference evidence="1 2" key="1">
    <citation type="submission" date="2020-04" db="EMBL/GenBank/DDBJ databases">
        <authorList>
            <person name="Hitch T.C.A."/>
            <person name="Wylensek D."/>
            <person name="Clavel T."/>
        </authorList>
    </citation>
    <scope>NUCLEOTIDE SEQUENCE [LARGE SCALE GENOMIC DNA]</scope>
    <source>
        <strain evidence="1 2">WB01_D5_05</strain>
    </source>
</reference>